<dbReference type="EMBL" id="RWIT01000013">
    <property type="protein sequence ID" value="RSK45483.1"/>
    <property type="molecule type" value="Genomic_DNA"/>
</dbReference>
<sequence>MALKLRVSFADKEEAKRKGALWSVADKTWFVPPHRDYNQFTQWWEAGEATLILQAPYYVATSTIYCWKCTQSTTVAALAADSYCLLDYDDSESDEVTEDAPKSWYRQQEFVFISGVGYVDEATTAQLAAAYPFFRLGHSRAGGSYWANHCQHCQALQGDFFLHQEPGGAFSPTTVAECQRLTLEVQPTPYDCILNAGVNWSSFDAQVPRYAKRRRIAPTAE</sequence>
<reference evidence="2 3" key="1">
    <citation type="submission" date="2018-12" db="EMBL/GenBank/DDBJ databases">
        <authorList>
            <person name="Feng G."/>
            <person name="Zhu H."/>
        </authorList>
    </citation>
    <scope>NUCLEOTIDE SEQUENCE [LARGE SCALE GENOMIC DNA]</scope>
    <source>
        <strain evidence="2 3">KCTC 12533</strain>
    </source>
</reference>
<protein>
    <recommendedName>
        <fullName evidence="1">DUF5710 domain-containing protein</fullName>
    </recommendedName>
</protein>
<evidence type="ECO:0000313" key="2">
    <source>
        <dbReference type="EMBL" id="RSK45483.1"/>
    </source>
</evidence>
<dbReference type="RefSeq" id="WP_125423263.1">
    <property type="nucleotide sequence ID" value="NZ_RWIT01000013.1"/>
</dbReference>
<gene>
    <name evidence="2" type="ORF">EI291_17965</name>
</gene>
<dbReference type="InterPro" id="IPR043764">
    <property type="entry name" value="DUF5710"/>
</dbReference>
<dbReference type="OrthoDB" id="9792687at2"/>
<accession>A0A3R9MPR3</accession>
<dbReference type="AlphaFoldDB" id="A0A3R9MPR3"/>
<name>A0A3R9MPR3_9BACT</name>
<feature type="domain" description="DUF5710" evidence="1">
    <location>
        <begin position="4"/>
        <end position="44"/>
    </location>
</feature>
<organism evidence="2 3">
    <name type="scientific">Hymenobacter rigui</name>
    <dbReference type="NCBI Taxonomy" id="334424"/>
    <lineage>
        <taxon>Bacteria</taxon>
        <taxon>Pseudomonadati</taxon>
        <taxon>Bacteroidota</taxon>
        <taxon>Cytophagia</taxon>
        <taxon>Cytophagales</taxon>
        <taxon>Hymenobacteraceae</taxon>
        <taxon>Hymenobacter</taxon>
    </lineage>
</organism>
<dbReference type="Proteomes" id="UP000273500">
    <property type="component" value="Unassembled WGS sequence"/>
</dbReference>
<evidence type="ECO:0000313" key="3">
    <source>
        <dbReference type="Proteomes" id="UP000273500"/>
    </source>
</evidence>
<evidence type="ECO:0000259" key="1">
    <source>
        <dbReference type="Pfam" id="PF18974"/>
    </source>
</evidence>
<dbReference type="Pfam" id="PF18974">
    <property type="entry name" value="DUF5710"/>
    <property type="match status" value="1"/>
</dbReference>
<keyword evidence="3" id="KW-1185">Reference proteome</keyword>
<comment type="caution">
    <text evidence="2">The sequence shown here is derived from an EMBL/GenBank/DDBJ whole genome shotgun (WGS) entry which is preliminary data.</text>
</comment>
<proteinExistence type="predicted"/>